<dbReference type="RefSeq" id="WP_212508098.1">
    <property type="nucleotide sequence ID" value="NZ_CP060696.1"/>
</dbReference>
<dbReference type="EMBL" id="CP060696">
    <property type="protein sequence ID" value="QNO19029.1"/>
    <property type="molecule type" value="Genomic_DNA"/>
</dbReference>
<dbReference type="Gene3D" id="1.10.260.40">
    <property type="entry name" value="lambda repressor-like DNA-binding domains"/>
    <property type="match status" value="1"/>
</dbReference>
<evidence type="ECO:0000313" key="6">
    <source>
        <dbReference type="Proteomes" id="UP000516046"/>
    </source>
</evidence>
<dbReference type="PANTHER" id="PTHR30146:SF109">
    <property type="entry name" value="HTH-TYPE TRANSCRIPTIONAL REGULATOR GALS"/>
    <property type="match status" value="1"/>
</dbReference>
<organism evidence="5 6">
    <name type="scientific">Caproicibacterium amylolyticum</name>
    <dbReference type="NCBI Taxonomy" id="2766537"/>
    <lineage>
        <taxon>Bacteria</taxon>
        <taxon>Bacillati</taxon>
        <taxon>Bacillota</taxon>
        <taxon>Clostridia</taxon>
        <taxon>Eubacteriales</taxon>
        <taxon>Oscillospiraceae</taxon>
        <taxon>Caproicibacterium</taxon>
    </lineage>
</organism>
<dbReference type="InterPro" id="IPR046335">
    <property type="entry name" value="LacI/GalR-like_sensor"/>
</dbReference>
<gene>
    <name evidence="5" type="ORF">H6X83_05255</name>
</gene>
<dbReference type="SUPFAM" id="SSF47413">
    <property type="entry name" value="lambda repressor-like DNA-binding domains"/>
    <property type="match status" value="1"/>
</dbReference>
<dbReference type="SMART" id="SM00354">
    <property type="entry name" value="HTH_LACI"/>
    <property type="match status" value="1"/>
</dbReference>
<dbReference type="PANTHER" id="PTHR30146">
    <property type="entry name" value="LACI-RELATED TRANSCRIPTIONAL REPRESSOR"/>
    <property type="match status" value="1"/>
</dbReference>
<dbReference type="InterPro" id="IPR028082">
    <property type="entry name" value="Peripla_BP_I"/>
</dbReference>
<dbReference type="AlphaFoldDB" id="A0A7G9WK17"/>
<feature type="domain" description="HTH lacI-type" evidence="4">
    <location>
        <begin position="13"/>
        <end position="67"/>
    </location>
</feature>
<dbReference type="CDD" id="cd06267">
    <property type="entry name" value="PBP1_LacI_sugar_binding-like"/>
    <property type="match status" value="1"/>
</dbReference>
<evidence type="ECO:0000256" key="1">
    <source>
        <dbReference type="ARBA" id="ARBA00023015"/>
    </source>
</evidence>
<dbReference type="GO" id="GO:0003700">
    <property type="term" value="F:DNA-binding transcription factor activity"/>
    <property type="evidence" value="ECO:0007669"/>
    <property type="project" value="TreeGrafter"/>
</dbReference>
<keyword evidence="3" id="KW-0804">Transcription</keyword>
<evidence type="ECO:0000256" key="3">
    <source>
        <dbReference type="ARBA" id="ARBA00023163"/>
    </source>
</evidence>
<sequence length="351" mass="38276">MHNDAVGPSHKAVTIYDISRLSGVSPATVSRVLSGSARVSEAKRKAVLQAVKNSGFTPNALAQSLASSQTHTIGFIVPDIKNPYFSSIYYHVEILASQNGYSVLLANSRGDFANESKLLGALTGRRADAIVFMGGRTDAYQCSEEGVQELEKANQLVPLLLTSRVESTSIPQLCSNEDGAISALMRHLSEQGCKTFAVLGGTEEVRVLHHRRALMLEYGHQFGMETRPEWMITNTSFSIEGGKQAAAQLCETASLPDAACCMNDTIAVGALQQLRCCGKRVPEDILLTGFDGEFLSDIVYPGITTAEFDYPDFAQRVFDLLMKRIHREPCAPVTEIYPHLTVRGSTQRNKT</sequence>
<reference evidence="5 6" key="1">
    <citation type="submission" date="2020-08" db="EMBL/GenBank/DDBJ databases">
        <authorList>
            <person name="Ren C."/>
            <person name="Gu Y."/>
            <person name="Xu Y."/>
        </authorList>
    </citation>
    <scope>NUCLEOTIDE SEQUENCE [LARGE SCALE GENOMIC DNA]</scope>
    <source>
        <strain evidence="5 6">LBM18003</strain>
    </source>
</reference>
<protein>
    <submittedName>
        <fullName evidence="5">LacI family DNA-binding transcriptional regulator</fullName>
    </submittedName>
</protein>
<proteinExistence type="predicted"/>
<evidence type="ECO:0000313" key="5">
    <source>
        <dbReference type="EMBL" id="QNO19029.1"/>
    </source>
</evidence>
<evidence type="ECO:0000259" key="4">
    <source>
        <dbReference type="PROSITE" id="PS50932"/>
    </source>
</evidence>
<keyword evidence="6" id="KW-1185">Reference proteome</keyword>
<evidence type="ECO:0000256" key="2">
    <source>
        <dbReference type="ARBA" id="ARBA00023125"/>
    </source>
</evidence>
<dbReference type="Pfam" id="PF13377">
    <property type="entry name" value="Peripla_BP_3"/>
    <property type="match status" value="1"/>
</dbReference>
<keyword evidence="2 5" id="KW-0238">DNA-binding</keyword>
<dbReference type="SUPFAM" id="SSF53822">
    <property type="entry name" value="Periplasmic binding protein-like I"/>
    <property type="match status" value="1"/>
</dbReference>
<name>A0A7G9WK17_9FIRM</name>
<dbReference type="PROSITE" id="PS50932">
    <property type="entry name" value="HTH_LACI_2"/>
    <property type="match status" value="1"/>
</dbReference>
<dbReference type="InterPro" id="IPR010982">
    <property type="entry name" value="Lambda_DNA-bd_dom_sf"/>
</dbReference>
<dbReference type="Gene3D" id="3.40.50.2300">
    <property type="match status" value="2"/>
</dbReference>
<dbReference type="CDD" id="cd01392">
    <property type="entry name" value="HTH_LacI"/>
    <property type="match status" value="1"/>
</dbReference>
<dbReference type="Proteomes" id="UP000516046">
    <property type="component" value="Chromosome"/>
</dbReference>
<dbReference type="GO" id="GO:0000976">
    <property type="term" value="F:transcription cis-regulatory region binding"/>
    <property type="evidence" value="ECO:0007669"/>
    <property type="project" value="TreeGrafter"/>
</dbReference>
<accession>A0A7G9WK17</accession>
<dbReference type="KEGG" id="caml:H6X83_05255"/>
<keyword evidence="1" id="KW-0805">Transcription regulation</keyword>
<dbReference type="InterPro" id="IPR000843">
    <property type="entry name" value="HTH_LacI"/>
</dbReference>
<dbReference type="Pfam" id="PF00356">
    <property type="entry name" value="LacI"/>
    <property type="match status" value="1"/>
</dbReference>